<evidence type="ECO:0000313" key="5">
    <source>
        <dbReference type="EMBL" id="MDN3611996.1"/>
    </source>
</evidence>
<dbReference type="InterPro" id="IPR001638">
    <property type="entry name" value="Solute-binding_3/MltF_N"/>
</dbReference>
<dbReference type="PANTHER" id="PTHR35936">
    <property type="entry name" value="MEMBRANE-BOUND LYTIC MUREIN TRANSGLYCOSYLASE F"/>
    <property type="match status" value="1"/>
</dbReference>
<evidence type="ECO:0000256" key="1">
    <source>
        <dbReference type="ARBA" id="ARBA00010333"/>
    </source>
</evidence>
<keyword evidence="2 3" id="KW-0732">Signal</keyword>
<evidence type="ECO:0000256" key="3">
    <source>
        <dbReference type="SAM" id="SignalP"/>
    </source>
</evidence>
<dbReference type="PANTHER" id="PTHR35936:SF25">
    <property type="entry name" value="ABC TRANSPORTER SUBSTRATE-BINDING PROTEIN"/>
    <property type="match status" value="1"/>
</dbReference>
<feature type="signal peptide" evidence="3">
    <location>
        <begin position="1"/>
        <end position="20"/>
    </location>
</feature>
<dbReference type="SMART" id="SM00062">
    <property type="entry name" value="PBPb"/>
    <property type="match status" value="1"/>
</dbReference>
<dbReference type="Proteomes" id="UP001238540">
    <property type="component" value="Unassembled WGS sequence"/>
</dbReference>
<proteinExistence type="inferred from homology"/>
<organism evidence="5 6">
    <name type="scientific">Vibrio ostreicida</name>
    <dbReference type="NCBI Taxonomy" id="526588"/>
    <lineage>
        <taxon>Bacteria</taxon>
        <taxon>Pseudomonadati</taxon>
        <taxon>Pseudomonadota</taxon>
        <taxon>Gammaproteobacteria</taxon>
        <taxon>Vibrionales</taxon>
        <taxon>Vibrionaceae</taxon>
        <taxon>Vibrio</taxon>
    </lineage>
</organism>
<dbReference type="Pfam" id="PF00497">
    <property type="entry name" value="SBP_bac_3"/>
    <property type="match status" value="1"/>
</dbReference>
<keyword evidence="6" id="KW-1185">Reference proteome</keyword>
<feature type="chain" id="PRO_5047138558" evidence="3">
    <location>
        <begin position="21"/>
        <end position="243"/>
    </location>
</feature>
<accession>A0ABT8BXX3</accession>
<dbReference type="Gene3D" id="3.40.190.10">
    <property type="entry name" value="Periplasmic binding protein-like II"/>
    <property type="match status" value="2"/>
</dbReference>
<comment type="caution">
    <text evidence="5">The sequence shown here is derived from an EMBL/GenBank/DDBJ whole genome shotgun (WGS) entry which is preliminary data.</text>
</comment>
<evidence type="ECO:0000313" key="6">
    <source>
        <dbReference type="Proteomes" id="UP001238540"/>
    </source>
</evidence>
<evidence type="ECO:0000259" key="4">
    <source>
        <dbReference type="SMART" id="SM00062"/>
    </source>
</evidence>
<protein>
    <submittedName>
        <fullName evidence="5">Transporter substrate-binding domain-containing protein</fullName>
    </submittedName>
</protein>
<gene>
    <name evidence="5" type="ORF">QWZ16_20605</name>
</gene>
<feature type="domain" description="Solute-binding protein family 3/N-terminal" evidence="4">
    <location>
        <begin position="29"/>
        <end position="242"/>
    </location>
</feature>
<reference evidence="6" key="1">
    <citation type="journal article" date="2019" name="Int. J. Syst. Evol. Microbiol.">
        <title>The Global Catalogue of Microorganisms (GCM) 10K type strain sequencing project: providing services to taxonomists for standard genome sequencing and annotation.</title>
        <authorList>
            <consortium name="The Broad Institute Genomics Platform"/>
            <consortium name="The Broad Institute Genome Sequencing Center for Infectious Disease"/>
            <person name="Wu L."/>
            <person name="Ma J."/>
        </authorList>
    </citation>
    <scope>NUCLEOTIDE SEQUENCE [LARGE SCALE GENOMIC DNA]</scope>
    <source>
        <strain evidence="6">CECT 7398</strain>
    </source>
</reference>
<dbReference type="EMBL" id="JAUFQC010000027">
    <property type="protein sequence ID" value="MDN3611996.1"/>
    <property type="molecule type" value="Genomic_DNA"/>
</dbReference>
<dbReference type="SUPFAM" id="SSF53850">
    <property type="entry name" value="Periplasmic binding protein-like II"/>
    <property type="match status" value="1"/>
</dbReference>
<name>A0ABT8BXX3_9VIBR</name>
<sequence>MNVNVLWWLLALPFSSVGYAASQELSTRHLNICGDSIDWPPYTYVDGEEVKGFDVDVLNQVLSAHNITFNITMTSWTRCLKGTKDGDFQLAVSASYSEERAKHYLYTAWYYQVTPYFMYSKQRFPDGVNISNVTDLSQYKVCGIHGYNYADFQLKNIDQYTHNMFELVKEIREKRCEIVVVWNEIVEGIKRLWGIDYVTGEIAAQPIPNMHKHKFYMLVSKKFEEAEALQQLLNKALPKFQSQ</sequence>
<evidence type="ECO:0000256" key="2">
    <source>
        <dbReference type="ARBA" id="ARBA00022729"/>
    </source>
</evidence>
<comment type="similarity">
    <text evidence="1">Belongs to the bacterial solute-binding protein 3 family.</text>
</comment>
<dbReference type="RefSeq" id="WP_076589634.1">
    <property type="nucleotide sequence ID" value="NZ_JABEYA020000004.1"/>
</dbReference>